<dbReference type="InterPro" id="IPR003959">
    <property type="entry name" value="ATPase_AAA_core"/>
</dbReference>
<feature type="domain" description="AAA+ ATPase" evidence="18">
    <location>
        <begin position="877"/>
        <end position="1013"/>
    </location>
</feature>
<dbReference type="Gene3D" id="3.40.50.300">
    <property type="entry name" value="P-loop containing nucleotide triphosphate hydrolases"/>
    <property type="match status" value="2"/>
</dbReference>
<evidence type="ECO:0000256" key="14">
    <source>
        <dbReference type="ARBA" id="ARBA00034532"/>
    </source>
</evidence>
<dbReference type="GO" id="GO:0016558">
    <property type="term" value="P:protein import into peroxisome matrix"/>
    <property type="evidence" value="ECO:0007669"/>
    <property type="project" value="TreeGrafter"/>
</dbReference>
<evidence type="ECO:0000256" key="3">
    <source>
        <dbReference type="ARBA" id="ARBA00022448"/>
    </source>
</evidence>
<keyword evidence="9" id="KW-0067">ATP-binding</keyword>
<dbReference type="SUPFAM" id="SSF54585">
    <property type="entry name" value="Cdc48 domain 2-like"/>
    <property type="match status" value="1"/>
</dbReference>
<keyword evidence="11" id="KW-0472">Membrane</keyword>
<evidence type="ECO:0000256" key="7">
    <source>
        <dbReference type="ARBA" id="ARBA00022741"/>
    </source>
</evidence>
<name>A0AAW1XMS3_RUBAR</name>
<dbReference type="CDD" id="cd19526">
    <property type="entry name" value="RecA-like_PEX1_r2"/>
    <property type="match status" value="1"/>
</dbReference>
<keyword evidence="8" id="KW-0378">Hydrolase</keyword>
<dbReference type="InterPro" id="IPR029067">
    <property type="entry name" value="CDC48_domain_2-like_sf"/>
</dbReference>
<dbReference type="Pfam" id="PF17862">
    <property type="entry name" value="AAA_lid_3"/>
    <property type="match status" value="1"/>
</dbReference>
<comment type="caution">
    <text evidence="19">The sequence shown here is derived from an EMBL/GenBank/DDBJ whole genome shotgun (WGS) entry which is preliminary data.</text>
</comment>
<keyword evidence="20" id="KW-1185">Reference proteome</keyword>
<dbReference type="SUPFAM" id="SSF52540">
    <property type="entry name" value="P-loop containing nucleoside triphosphate hydrolases"/>
    <property type="match status" value="2"/>
</dbReference>
<comment type="catalytic activity">
    <reaction evidence="16">
        <text>ATP + H2O = ADP + phosphate + H(+)</text>
        <dbReference type="Rhea" id="RHEA:13065"/>
        <dbReference type="ChEBI" id="CHEBI:15377"/>
        <dbReference type="ChEBI" id="CHEBI:15378"/>
        <dbReference type="ChEBI" id="CHEBI:30616"/>
        <dbReference type="ChEBI" id="CHEBI:43474"/>
        <dbReference type="ChEBI" id="CHEBI:456216"/>
    </reaction>
    <physiologicalReaction direction="left-to-right" evidence="16">
        <dbReference type="Rhea" id="RHEA:13066"/>
    </physiologicalReaction>
</comment>
<dbReference type="SMART" id="SM00382">
    <property type="entry name" value="AAA"/>
    <property type="match status" value="2"/>
</dbReference>
<dbReference type="InterPro" id="IPR009010">
    <property type="entry name" value="Asp_de-COase-like_dom_sf"/>
</dbReference>
<evidence type="ECO:0000313" key="20">
    <source>
        <dbReference type="Proteomes" id="UP001457282"/>
    </source>
</evidence>
<protein>
    <recommendedName>
        <fullName evidence="14">Peroxisomal ATPase PEX1</fullName>
    </recommendedName>
    <alternativeName>
        <fullName evidence="13">Peroxin-1</fullName>
    </alternativeName>
</protein>
<dbReference type="Proteomes" id="UP001457282">
    <property type="component" value="Unassembled WGS sequence"/>
</dbReference>
<evidence type="ECO:0000256" key="10">
    <source>
        <dbReference type="ARBA" id="ARBA00022927"/>
    </source>
</evidence>
<dbReference type="Gene3D" id="3.10.330.10">
    <property type="match status" value="1"/>
</dbReference>
<evidence type="ECO:0000256" key="2">
    <source>
        <dbReference type="ARBA" id="ARBA00006914"/>
    </source>
</evidence>
<keyword evidence="6" id="KW-0677">Repeat</keyword>
<evidence type="ECO:0000259" key="18">
    <source>
        <dbReference type="SMART" id="SM00382"/>
    </source>
</evidence>
<dbReference type="Gene3D" id="1.10.8.60">
    <property type="match status" value="2"/>
</dbReference>
<dbReference type="GO" id="GO:0005778">
    <property type="term" value="C:peroxisomal membrane"/>
    <property type="evidence" value="ECO:0007669"/>
    <property type="project" value="UniProtKB-SubCell"/>
</dbReference>
<dbReference type="FunFam" id="3.40.50.300:FF:000149">
    <property type="entry name" value="Nuclear valosin-containing protein-like"/>
    <property type="match status" value="1"/>
</dbReference>
<evidence type="ECO:0000256" key="12">
    <source>
        <dbReference type="ARBA" id="ARBA00023140"/>
    </source>
</evidence>
<dbReference type="Pfam" id="PF09262">
    <property type="entry name" value="PEX-1N"/>
    <property type="match status" value="1"/>
</dbReference>
<dbReference type="PANTHER" id="PTHR23077:SF12">
    <property type="entry name" value="PEROXISOMAL ATPASE PEX1"/>
    <property type="match status" value="1"/>
</dbReference>
<keyword evidence="4" id="KW-0963">Cytoplasm</keyword>
<keyword evidence="3" id="KW-0813">Transport</keyword>
<reference evidence="19 20" key="1">
    <citation type="journal article" date="2023" name="G3 (Bethesda)">
        <title>A chromosome-length genome assembly and annotation of blackberry (Rubus argutus, cv. 'Hillquist').</title>
        <authorList>
            <person name="Bruna T."/>
            <person name="Aryal R."/>
            <person name="Dudchenko O."/>
            <person name="Sargent D.J."/>
            <person name="Mead D."/>
            <person name="Buti M."/>
            <person name="Cavallini A."/>
            <person name="Hytonen T."/>
            <person name="Andres J."/>
            <person name="Pham M."/>
            <person name="Weisz D."/>
            <person name="Mascagni F."/>
            <person name="Usai G."/>
            <person name="Natali L."/>
            <person name="Bassil N."/>
            <person name="Fernandez G.E."/>
            <person name="Lomsadze A."/>
            <person name="Armour M."/>
            <person name="Olukolu B."/>
            <person name="Poorten T."/>
            <person name="Britton C."/>
            <person name="Davik J."/>
            <person name="Ashrafi H."/>
            <person name="Aiden E.L."/>
            <person name="Borodovsky M."/>
            <person name="Worthington M."/>
        </authorList>
    </citation>
    <scope>NUCLEOTIDE SEQUENCE [LARGE SCALE GENOMIC DNA]</scope>
    <source>
        <strain evidence="19">PI 553951</strain>
    </source>
</reference>
<keyword evidence="5" id="KW-0962">Peroxisome biogenesis</keyword>
<comment type="subcellular location">
    <subcellularLocation>
        <location evidence="1">Cytoplasm</location>
        <location evidence="1">Cytosol</location>
    </subcellularLocation>
    <subcellularLocation>
        <location evidence="15">Peroxisome membrane</location>
    </subcellularLocation>
</comment>
<dbReference type="GO" id="GO:0005524">
    <property type="term" value="F:ATP binding"/>
    <property type="evidence" value="ECO:0007669"/>
    <property type="project" value="UniProtKB-KW"/>
</dbReference>
<evidence type="ECO:0000256" key="13">
    <source>
        <dbReference type="ARBA" id="ARBA00032509"/>
    </source>
</evidence>
<dbReference type="EMBL" id="JBEDUW010000003">
    <property type="protein sequence ID" value="KAK9937155.1"/>
    <property type="molecule type" value="Genomic_DNA"/>
</dbReference>
<dbReference type="SUPFAM" id="SSF50692">
    <property type="entry name" value="ADC-like"/>
    <property type="match status" value="1"/>
</dbReference>
<evidence type="ECO:0000256" key="5">
    <source>
        <dbReference type="ARBA" id="ARBA00022593"/>
    </source>
</evidence>
<evidence type="ECO:0000256" key="8">
    <source>
        <dbReference type="ARBA" id="ARBA00022801"/>
    </source>
</evidence>
<evidence type="ECO:0000256" key="16">
    <source>
        <dbReference type="ARBA" id="ARBA00048778"/>
    </source>
</evidence>
<gene>
    <name evidence="19" type="ORF">M0R45_013964</name>
</gene>
<proteinExistence type="inferred from homology"/>
<accession>A0AAW1XMS3</accession>
<dbReference type="Pfam" id="PF00004">
    <property type="entry name" value="AAA"/>
    <property type="match status" value="2"/>
</dbReference>
<comment type="subunit">
    <text evidence="17">Interacts with PEX6; forming the PEX1-PEX6 AAA ATPase complex, which is composed of a heterohexamer formed by a trimer of PEX1-PEX6 dimers.</text>
</comment>
<evidence type="ECO:0000256" key="15">
    <source>
        <dbReference type="ARBA" id="ARBA00046271"/>
    </source>
</evidence>
<keyword evidence="7" id="KW-0547">Nucleotide-binding</keyword>
<dbReference type="FunFam" id="3.10.330.10:FF:000006">
    <property type="entry name" value="Peroxisome biogenesis factor 1"/>
    <property type="match status" value="1"/>
</dbReference>
<evidence type="ECO:0000313" key="19">
    <source>
        <dbReference type="EMBL" id="KAK9937155.1"/>
    </source>
</evidence>
<evidence type="ECO:0000256" key="17">
    <source>
        <dbReference type="ARBA" id="ARBA00064205"/>
    </source>
</evidence>
<feature type="domain" description="AAA+ ATPase" evidence="18">
    <location>
        <begin position="589"/>
        <end position="742"/>
    </location>
</feature>
<dbReference type="InterPro" id="IPR027417">
    <property type="entry name" value="P-loop_NTPase"/>
</dbReference>
<evidence type="ECO:0000256" key="1">
    <source>
        <dbReference type="ARBA" id="ARBA00004514"/>
    </source>
</evidence>
<evidence type="ECO:0000256" key="6">
    <source>
        <dbReference type="ARBA" id="ARBA00022737"/>
    </source>
</evidence>
<dbReference type="InterPro" id="IPR041569">
    <property type="entry name" value="AAA_lid_3"/>
</dbReference>
<keyword evidence="12" id="KW-0576">Peroxisome</keyword>
<evidence type="ECO:0000256" key="11">
    <source>
        <dbReference type="ARBA" id="ARBA00023136"/>
    </source>
</evidence>
<comment type="similarity">
    <text evidence="2">Belongs to the AAA ATPase family.</text>
</comment>
<dbReference type="FunFam" id="3.40.50.300:FF:001620">
    <property type="entry name" value="Peroxisome biogenesis protein 1"/>
    <property type="match status" value="1"/>
</dbReference>
<dbReference type="GO" id="GO:0016887">
    <property type="term" value="F:ATP hydrolysis activity"/>
    <property type="evidence" value="ECO:0007669"/>
    <property type="project" value="InterPro"/>
</dbReference>
<dbReference type="FunFam" id="1.10.8.60:FF:000105">
    <property type="entry name" value="PeRoXisome assembly factor"/>
    <property type="match status" value="1"/>
</dbReference>
<sequence>MEFEVKLVGGIENCYVSLPLALIQTLHSSAPSLPPVLALELRSSSNDERWNVAWSGATSASPAIEVAQQFGECLSLPDRSRVQVRALLNVAKATLVTIEPSTEDDWEVMELNSELAEAAILNQVRIVHEAMKFPLWLHGRTTITFLVVSTFPKKAVVQLVPGTEVAVAPKRRKNINSNGDSSMVSSKGGHHISKALLRVQDADRGLVHQYKAKSVELGVVLTSVAIIHPETAKMFSLQSLQLVAVVPRLSPKVSMKNSESDELRIKSSTSKEFNGGVPKDNNDNRQAIVRLLISDSIAKGHLMIAQSLRLYLRAGLHSWVYLKGCDGILKNNMPVCSLSPCHFKISGKEKAVESNGLQVLDRHTTRKKKDMLLTTGSNTYIDVVDWSTHDKLLADFSCESSCKEDEEPAHQSDKGNGLESLLKAWILAQLDAIASKAGEEVNSLVLGSETLFHIEVKGNQSGIEGKVHESSNGFLANKNKNPELPVEILFVLTISKESQHGGNAYELVFDERNKGNNNYLRGLDLLEKQILGEPVSFYSVRERMSDKDVTSDISSLSWMGTTASEVLNRMLVLLTPAYGIWFSSNNLSLPGHVLIYGPPGSGKTLLARTVGKCLEEHEDLLAHIVYICCSQLATEKALTIRQALSSYISEALDHAPSVVILDDLDSIVSSSSDSEGSQPSTSVVALTEFLIDIMDEYGEKRKISCGIGPLAFIASAKSLESIPQPLSSSGRFDFHVQMPAPAASERAAILKHEIQRRCLQCSDDIIQDVASKCEGYDAYDLEILVDRTVHAAIGRFLPYQFASDKRDNPTLLMDDFSRAMHDFLPVAMRDITKSSPEGDRSGWDDVGGLVDIRNAIKEMIELPSKFPNIFAKAPLRLRSNVLLYGPPGCGKTHIVGSAAAACSLRFISIKGPELLNKYIGASEQAVRDIFSKAAAAAPCLLFFDEFDSIAPKRGHDNTGVTDRVVNQFLTELDGVEVLTGVFVFAATSRPDLLDAALLRPGRLDRLLFCDFPSPLERLDILTVLSKKLPLDGDVDLAAIADMTEGFSGADLQALLSDAQLAAVHEILDGKYANDPGRKPLISDVLLKSTASRTRPSVSEAEKQRLYDIYGQFLDSKRSVAAQSRDAKGKRATLA</sequence>
<evidence type="ECO:0000256" key="4">
    <source>
        <dbReference type="ARBA" id="ARBA00022490"/>
    </source>
</evidence>
<dbReference type="InterPro" id="IPR003960">
    <property type="entry name" value="ATPase_AAA_CS"/>
</dbReference>
<dbReference type="PANTHER" id="PTHR23077">
    <property type="entry name" value="AAA-FAMILY ATPASE"/>
    <property type="match status" value="1"/>
</dbReference>
<dbReference type="PROSITE" id="PS00674">
    <property type="entry name" value="AAA"/>
    <property type="match status" value="1"/>
</dbReference>
<dbReference type="InterPro" id="IPR003593">
    <property type="entry name" value="AAA+_ATPase"/>
</dbReference>
<dbReference type="InterPro" id="IPR015342">
    <property type="entry name" value="PEX1-N_C-lobe"/>
</dbReference>
<dbReference type="AlphaFoldDB" id="A0AAW1XMS3"/>
<evidence type="ECO:0000256" key="9">
    <source>
        <dbReference type="ARBA" id="ARBA00022840"/>
    </source>
</evidence>
<dbReference type="GO" id="GO:0005829">
    <property type="term" value="C:cytosol"/>
    <property type="evidence" value="ECO:0007669"/>
    <property type="project" value="UniProtKB-SubCell"/>
</dbReference>
<dbReference type="CDD" id="cd00009">
    <property type="entry name" value="AAA"/>
    <property type="match status" value="1"/>
</dbReference>
<dbReference type="InterPro" id="IPR050168">
    <property type="entry name" value="AAA_ATPase_domain"/>
</dbReference>
<keyword evidence="10" id="KW-0653">Protein transport</keyword>
<organism evidence="19 20">
    <name type="scientific">Rubus argutus</name>
    <name type="common">Southern blackberry</name>
    <dbReference type="NCBI Taxonomy" id="59490"/>
    <lineage>
        <taxon>Eukaryota</taxon>
        <taxon>Viridiplantae</taxon>
        <taxon>Streptophyta</taxon>
        <taxon>Embryophyta</taxon>
        <taxon>Tracheophyta</taxon>
        <taxon>Spermatophyta</taxon>
        <taxon>Magnoliopsida</taxon>
        <taxon>eudicotyledons</taxon>
        <taxon>Gunneridae</taxon>
        <taxon>Pentapetalae</taxon>
        <taxon>rosids</taxon>
        <taxon>fabids</taxon>
        <taxon>Rosales</taxon>
        <taxon>Rosaceae</taxon>
        <taxon>Rosoideae</taxon>
        <taxon>Rosoideae incertae sedis</taxon>
        <taxon>Rubus</taxon>
    </lineage>
</organism>